<evidence type="ECO:0000313" key="4">
    <source>
        <dbReference type="Proteomes" id="UP000276215"/>
    </source>
</evidence>
<feature type="compositionally biased region" description="Basic and acidic residues" evidence="1">
    <location>
        <begin position="118"/>
        <end position="129"/>
    </location>
</feature>
<feature type="region of interest" description="Disordered" evidence="1">
    <location>
        <begin position="65"/>
        <end position="148"/>
    </location>
</feature>
<organism evidence="3 4">
    <name type="scientific">Choiromyces venosus 120613-1</name>
    <dbReference type="NCBI Taxonomy" id="1336337"/>
    <lineage>
        <taxon>Eukaryota</taxon>
        <taxon>Fungi</taxon>
        <taxon>Dikarya</taxon>
        <taxon>Ascomycota</taxon>
        <taxon>Pezizomycotina</taxon>
        <taxon>Pezizomycetes</taxon>
        <taxon>Pezizales</taxon>
        <taxon>Tuberaceae</taxon>
        <taxon>Choiromyces</taxon>
    </lineage>
</organism>
<dbReference type="Pfam" id="PF02854">
    <property type="entry name" value="MIF4G"/>
    <property type="match status" value="1"/>
</dbReference>
<dbReference type="STRING" id="1336337.A0A3N4JW28"/>
<evidence type="ECO:0000256" key="1">
    <source>
        <dbReference type="SAM" id="MobiDB-lite"/>
    </source>
</evidence>
<feature type="domain" description="MIF4G" evidence="2">
    <location>
        <begin position="242"/>
        <end position="435"/>
    </location>
</feature>
<feature type="compositionally biased region" description="Polar residues" evidence="1">
    <location>
        <begin position="133"/>
        <end position="143"/>
    </location>
</feature>
<proteinExistence type="predicted"/>
<dbReference type="InterPro" id="IPR003890">
    <property type="entry name" value="MIF4G-like_typ-3"/>
</dbReference>
<feature type="compositionally biased region" description="Basic and acidic residues" evidence="1">
    <location>
        <begin position="86"/>
        <end position="107"/>
    </location>
</feature>
<dbReference type="Proteomes" id="UP000276215">
    <property type="component" value="Unassembled WGS sequence"/>
</dbReference>
<dbReference type="AlphaFoldDB" id="A0A3N4JW28"/>
<sequence length="441" mass="50925">MFCRQKTFGDPSTSFPDGKSLEQRFMERKAAREAARSVEVGEPSKKGGKKDKDPWWLLLLENEDEVDEKEKKRKDDEGSDGDFEGDWDKDGGRLYSRNEIKIKEGSKRRWAQTHKRRQSEGDSVIERWKPSGKWSTREQPNNWRSREKRENSWSFGQSGWQPSSPIFPTNSGGRRFSWAHREDRSRVYESKAFHNDWRAREDEQESEFLDTHGYCDIESTHYIQNTLSAMAHSYNHPRIPTFLSEILELINDSLGGHTLKFVVDTMFKIAPTTEDHVTGKLSLQVYVEFSLSLAKSISPNIADKSIKDGTGCALSGSNLLKVYILGKCSSLVRKEWHFIRTTVPRMPLFFGELYRHDLCPDTVVISCVKEHLAHGKPPEIDSIRTLCELLEMTGKKLYKWNKTRAVVDEALDYIRELASEENTDSAVRLVLLEILGQRELW</sequence>
<gene>
    <name evidence="3" type="ORF">L873DRAFT_460648</name>
</gene>
<protein>
    <recommendedName>
        <fullName evidence="2">MIF4G domain-containing protein</fullName>
    </recommendedName>
</protein>
<accession>A0A3N4JW28</accession>
<dbReference type="Gene3D" id="1.25.40.180">
    <property type="match status" value="1"/>
</dbReference>
<dbReference type="InterPro" id="IPR016024">
    <property type="entry name" value="ARM-type_fold"/>
</dbReference>
<reference evidence="3 4" key="1">
    <citation type="journal article" date="2018" name="Nat. Ecol. Evol.">
        <title>Pezizomycetes genomes reveal the molecular basis of ectomycorrhizal truffle lifestyle.</title>
        <authorList>
            <person name="Murat C."/>
            <person name="Payen T."/>
            <person name="Noel B."/>
            <person name="Kuo A."/>
            <person name="Morin E."/>
            <person name="Chen J."/>
            <person name="Kohler A."/>
            <person name="Krizsan K."/>
            <person name="Balestrini R."/>
            <person name="Da Silva C."/>
            <person name="Montanini B."/>
            <person name="Hainaut M."/>
            <person name="Levati E."/>
            <person name="Barry K.W."/>
            <person name="Belfiori B."/>
            <person name="Cichocki N."/>
            <person name="Clum A."/>
            <person name="Dockter R.B."/>
            <person name="Fauchery L."/>
            <person name="Guy J."/>
            <person name="Iotti M."/>
            <person name="Le Tacon F."/>
            <person name="Lindquist E.A."/>
            <person name="Lipzen A."/>
            <person name="Malagnac F."/>
            <person name="Mello A."/>
            <person name="Molinier V."/>
            <person name="Miyauchi S."/>
            <person name="Poulain J."/>
            <person name="Riccioni C."/>
            <person name="Rubini A."/>
            <person name="Sitrit Y."/>
            <person name="Splivallo R."/>
            <person name="Traeger S."/>
            <person name="Wang M."/>
            <person name="Zifcakova L."/>
            <person name="Wipf D."/>
            <person name="Zambonelli A."/>
            <person name="Paolocci F."/>
            <person name="Nowrousian M."/>
            <person name="Ottonello S."/>
            <person name="Baldrian P."/>
            <person name="Spatafora J.W."/>
            <person name="Henrissat B."/>
            <person name="Nagy L.G."/>
            <person name="Aury J.M."/>
            <person name="Wincker P."/>
            <person name="Grigoriev I.V."/>
            <person name="Bonfante P."/>
            <person name="Martin F.M."/>
        </authorList>
    </citation>
    <scope>NUCLEOTIDE SEQUENCE [LARGE SCALE GENOMIC DNA]</scope>
    <source>
        <strain evidence="3 4">120613-1</strain>
    </source>
</reference>
<feature type="compositionally biased region" description="Basic and acidic residues" evidence="1">
    <location>
        <begin position="42"/>
        <end position="53"/>
    </location>
</feature>
<evidence type="ECO:0000259" key="2">
    <source>
        <dbReference type="Pfam" id="PF02854"/>
    </source>
</evidence>
<keyword evidence="4" id="KW-1185">Reference proteome</keyword>
<feature type="region of interest" description="Disordered" evidence="1">
    <location>
        <begin position="1"/>
        <end position="53"/>
    </location>
</feature>
<dbReference type="EMBL" id="ML120368">
    <property type="protein sequence ID" value="RPB02407.1"/>
    <property type="molecule type" value="Genomic_DNA"/>
</dbReference>
<dbReference type="SUPFAM" id="SSF48371">
    <property type="entry name" value="ARM repeat"/>
    <property type="match status" value="1"/>
</dbReference>
<feature type="compositionally biased region" description="Basic and acidic residues" evidence="1">
    <location>
        <begin position="19"/>
        <end position="36"/>
    </location>
</feature>
<dbReference type="OrthoDB" id="514777at2759"/>
<evidence type="ECO:0000313" key="3">
    <source>
        <dbReference type="EMBL" id="RPB02407.1"/>
    </source>
</evidence>
<feature type="compositionally biased region" description="Basic residues" evidence="1">
    <location>
        <begin position="108"/>
        <end position="117"/>
    </location>
</feature>
<name>A0A3N4JW28_9PEZI</name>
<dbReference type="GO" id="GO:0003723">
    <property type="term" value="F:RNA binding"/>
    <property type="evidence" value="ECO:0007669"/>
    <property type="project" value="InterPro"/>
</dbReference>